<evidence type="ECO:0000313" key="1">
    <source>
        <dbReference type="EMBL" id="WXG69565.1"/>
    </source>
</evidence>
<accession>A0ABZ2PKB3</accession>
<dbReference type="RefSeq" id="WP_338890418.1">
    <property type="nucleotide sequence ID" value="NZ_CP147846.1"/>
</dbReference>
<organism evidence="1 2">
    <name type="scientific">Rhodococcus sovatensis</name>
    <dbReference type="NCBI Taxonomy" id="1805840"/>
    <lineage>
        <taxon>Bacteria</taxon>
        <taxon>Bacillati</taxon>
        <taxon>Actinomycetota</taxon>
        <taxon>Actinomycetes</taxon>
        <taxon>Mycobacteriales</taxon>
        <taxon>Nocardiaceae</taxon>
        <taxon>Rhodococcus</taxon>
    </lineage>
</organism>
<sequence>MSLETLPAIARAAYTTFEPFHITAYFNPQLKSAGKDTGLDGHAWYFGSRAAPLGETSASVVAAAFYNFNPELIERVWPSAVAAGLDTITARRWELLDSVLADALGPLTTDPQLVKIGNRLRGLGDTAVFAGRTLSAAWHSSERPDAPHLALWHSIAVIREWRGDGHLAALVDAQLDPTEAVVFHEAVHPDPKARRVLGKRITQLTRQWSDDEWDAAARRLASRGLLTTTEAGETLTEQGVELDAHIEQRTDVLASSIWRGIDDAEELISSVRPYVKAVIDAGILPGTKKRTD</sequence>
<protein>
    <recommendedName>
        <fullName evidence="3">SalK</fullName>
    </recommendedName>
</protein>
<evidence type="ECO:0008006" key="3">
    <source>
        <dbReference type="Google" id="ProtNLM"/>
    </source>
</evidence>
<evidence type="ECO:0000313" key="2">
    <source>
        <dbReference type="Proteomes" id="UP001432000"/>
    </source>
</evidence>
<dbReference type="InterPro" id="IPR054058">
    <property type="entry name" value="HTH_67"/>
</dbReference>
<dbReference type="EMBL" id="CP147846">
    <property type="protein sequence ID" value="WXG69565.1"/>
    <property type="molecule type" value="Genomic_DNA"/>
</dbReference>
<dbReference type="Pfam" id="PF21863">
    <property type="entry name" value="HTH_67"/>
    <property type="match status" value="1"/>
</dbReference>
<dbReference type="Proteomes" id="UP001432000">
    <property type="component" value="Chromosome"/>
</dbReference>
<proteinExistence type="predicted"/>
<gene>
    <name evidence="1" type="ORF">WDS16_03140</name>
</gene>
<reference evidence="1 2" key="1">
    <citation type="submission" date="2024-03" db="EMBL/GenBank/DDBJ databases">
        <title>Natural products discovery in diverse microorganisms through a two-stage MS feature dereplication strategy.</title>
        <authorList>
            <person name="Zhang R."/>
        </authorList>
    </citation>
    <scope>NUCLEOTIDE SEQUENCE [LARGE SCALE GENOMIC DNA]</scope>
    <source>
        <strain evidence="1 2">18930</strain>
    </source>
</reference>
<name>A0ABZ2PKB3_9NOCA</name>
<keyword evidence="2" id="KW-1185">Reference proteome</keyword>
<dbReference type="NCBIfam" id="NF047719">
    <property type="entry name" value="SCO6745_fam_HTH"/>
    <property type="match status" value="1"/>
</dbReference>